<dbReference type="AlphaFoldDB" id="A0A5C3F0B4"/>
<keyword evidence="3" id="KW-1185">Reference proteome</keyword>
<accession>A0A5C3F0B4</accession>
<feature type="region of interest" description="Disordered" evidence="1">
    <location>
        <begin position="37"/>
        <end position="67"/>
    </location>
</feature>
<name>A0A5C3F0B4_9BASI</name>
<reference evidence="2 3" key="1">
    <citation type="submission" date="2018-03" db="EMBL/GenBank/DDBJ databases">
        <authorList>
            <person name="Guldener U."/>
        </authorList>
    </citation>
    <scope>NUCLEOTIDE SEQUENCE [LARGE SCALE GENOMIC DNA]</scope>
    <source>
        <strain evidence="2 3">DAOM196992</strain>
    </source>
</reference>
<evidence type="ECO:0000313" key="3">
    <source>
        <dbReference type="Proteomes" id="UP000323386"/>
    </source>
</evidence>
<dbReference type="EMBL" id="OOIP01000005">
    <property type="protein sequence ID" value="SPO36869.1"/>
    <property type="molecule type" value="Genomic_DNA"/>
</dbReference>
<gene>
    <name evidence="2" type="ORF">PSFLO_02340</name>
</gene>
<sequence length="129" mass="13759">MLWRRADTARQPVVRAGSRWAGGTVLPPGLRVRPIPLPPLASQTPQCPDARAPPVSERRPHQGCRTPTCRDGPHSICVPFAAVASRCSAVLVGGYVFTASAMDPSRQELVGKGGRHSAAAGIAFFRMYS</sequence>
<protein>
    <submittedName>
        <fullName evidence="2">Uncharacterized protein</fullName>
    </submittedName>
</protein>
<proteinExistence type="predicted"/>
<organism evidence="2 3">
    <name type="scientific">Pseudozyma flocculosa</name>
    <dbReference type="NCBI Taxonomy" id="84751"/>
    <lineage>
        <taxon>Eukaryota</taxon>
        <taxon>Fungi</taxon>
        <taxon>Dikarya</taxon>
        <taxon>Basidiomycota</taxon>
        <taxon>Ustilaginomycotina</taxon>
        <taxon>Ustilaginomycetes</taxon>
        <taxon>Ustilaginales</taxon>
        <taxon>Ustilaginaceae</taxon>
        <taxon>Pseudozyma</taxon>
    </lineage>
</organism>
<dbReference type="Proteomes" id="UP000323386">
    <property type="component" value="Unassembled WGS sequence"/>
</dbReference>
<evidence type="ECO:0000256" key="1">
    <source>
        <dbReference type="SAM" id="MobiDB-lite"/>
    </source>
</evidence>
<evidence type="ECO:0000313" key="2">
    <source>
        <dbReference type="EMBL" id="SPO36869.1"/>
    </source>
</evidence>